<comment type="caution">
    <text evidence="2">The sequence shown here is derived from an EMBL/GenBank/DDBJ whole genome shotgun (WGS) entry which is preliminary data.</text>
</comment>
<name>A0ABV5BSY2_9LEPT</name>
<dbReference type="EMBL" id="JBHILJ010000014">
    <property type="protein sequence ID" value="MFB5738404.1"/>
    <property type="molecule type" value="Genomic_DNA"/>
</dbReference>
<protein>
    <submittedName>
        <fullName evidence="2">Cysteine rich repeat-containing protein</fullName>
    </submittedName>
</protein>
<keyword evidence="1" id="KW-0732">Signal</keyword>
<evidence type="ECO:0000256" key="1">
    <source>
        <dbReference type="SAM" id="SignalP"/>
    </source>
</evidence>
<reference evidence="2 3" key="1">
    <citation type="submission" date="2024-09" db="EMBL/GenBank/DDBJ databases">
        <title>Taxonomic and Genotyping Characterization of Leptospira Strains isolated from Multiple Sources in Colombia highlights the importance of intermediate species.</title>
        <authorList>
            <person name="Torres Higuera L."/>
            <person name="Rojas Tapias D."/>
            <person name="Jimenez Velasquez S."/>
            <person name="Renjifo Ibanez C."/>
        </authorList>
    </citation>
    <scope>NUCLEOTIDE SEQUENCE [LARGE SCALE GENOMIC DNA]</scope>
    <source>
        <strain evidence="2 3">Lep080</strain>
    </source>
</reference>
<feature type="chain" id="PRO_5045690519" evidence="1">
    <location>
        <begin position="20"/>
        <end position="81"/>
    </location>
</feature>
<gene>
    <name evidence="2" type="ORF">ACE5IX_17945</name>
</gene>
<evidence type="ECO:0000313" key="3">
    <source>
        <dbReference type="Proteomes" id="UP001580391"/>
    </source>
</evidence>
<dbReference type="Proteomes" id="UP001580391">
    <property type="component" value="Unassembled WGS sequence"/>
</dbReference>
<sequence>MIRKILILGLLIAASSTFAQGMGHNGKRGGGPCHEDREKFCKDMPRGKGEGKMHDCLMKNIDSVSSACKEHLNKMNPPKSN</sequence>
<organism evidence="2 3">
    <name type="scientific">Leptospira wolffii</name>
    <dbReference type="NCBI Taxonomy" id="409998"/>
    <lineage>
        <taxon>Bacteria</taxon>
        <taxon>Pseudomonadati</taxon>
        <taxon>Spirochaetota</taxon>
        <taxon>Spirochaetia</taxon>
        <taxon>Leptospirales</taxon>
        <taxon>Leptospiraceae</taxon>
        <taxon>Leptospira</taxon>
    </lineage>
</organism>
<proteinExistence type="predicted"/>
<dbReference type="InterPro" id="IPR001893">
    <property type="entry name" value="Cys-rich_GLG1_repeat"/>
</dbReference>
<feature type="signal peptide" evidence="1">
    <location>
        <begin position="1"/>
        <end position="19"/>
    </location>
</feature>
<evidence type="ECO:0000313" key="2">
    <source>
        <dbReference type="EMBL" id="MFB5738404.1"/>
    </source>
</evidence>
<dbReference type="RefSeq" id="WP_016547007.1">
    <property type="nucleotide sequence ID" value="NZ_JBHILI010000012.1"/>
</dbReference>
<dbReference type="Pfam" id="PF00839">
    <property type="entry name" value="Cys_rich_FGFR"/>
    <property type="match status" value="1"/>
</dbReference>
<accession>A0ABV5BSY2</accession>
<keyword evidence="3" id="KW-1185">Reference proteome</keyword>